<name>A0A812UWH6_9DINO</name>
<sequence>MCFLDGNCHIFIIATIEAANAVSRHSFGCCLSQVVMPCHAAFHAHICPTLHERPPALGVASSQTTATCPDRTAVSFVPMDLAALQGAGTLAVKLRELKAAKERWEDLKLGKAKKEAETFPFPVSALLATQQPPAAKAFDVYEIPIKLVIRSLEPDVAVEVPSPELPEQLQSKIADAVLATWKKYLKKKAAPWGIMPTFEWVDANFHKLLQLDPECLHPYEGCDENDCTIKRYAIGPPAAPAPEEPESEEESEEEEEEDDAEAEAMRERLAALLAEVEHSGAGDRKKLTPEEIEQRRKEAEELGDRVKTMSKKEREEQNKSRKEKAGQRQAKTGSKTRKFEGEGATSKEEKKRKNTENVKKRNAAGTRNKVTCAAGQCWSCLFPESSPEFYAIYVQSAWPELLISQALGFPRDRCDVSSYVSYAISPALSKSCPRACPRLVQDLALCPPYETTVSYGMLHVILAFSSWKVLVKSLSAELPR</sequence>
<accession>A0A812UWH6</accession>
<dbReference type="Proteomes" id="UP000604046">
    <property type="component" value="Unassembled WGS sequence"/>
</dbReference>
<evidence type="ECO:0000313" key="3">
    <source>
        <dbReference type="Proteomes" id="UP000604046"/>
    </source>
</evidence>
<dbReference type="OrthoDB" id="2126199at2759"/>
<evidence type="ECO:0000313" key="2">
    <source>
        <dbReference type="EMBL" id="CAE7588047.1"/>
    </source>
</evidence>
<feature type="compositionally biased region" description="Basic and acidic residues" evidence="1">
    <location>
        <begin position="275"/>
        <end position="326"/>
    </location>
</feature>
<comment type="caution">
    <text evidence="2">The sequence shown here is derived from an EMBL/GenBank/DDBJ whole genome shotgun (WGS) entry which is preliminary data.</text>
</comment>
<dbReference type="AlphaFoldDB" id="A0A812UWH6"/>
<protein>
    <submittedName>
        <fullName evidence="2">Uncharacterized protein</fullName>
    </submittedName>
</protein>
<feature type="compositionally biased region" description="Basic and acidic residues" evidence="1">
    <location>
        <begin position="337"/>
        <end position="359"/>
    </location>
</feature>
<proteinExistence type="predicted"/>
<feature type="compositionally biased region" description="Acidic residues" evidence="1">
    <location>
        <begin position="243"/>
        <end position="262"/>
    </location>
</feature>
<evidence type="ECO:0000256" key="1">
    <source>
        <dbReference type="SAM" id="MobiDB-lite"/>
    </source>
</evidence>
<feature type="region of interest" description="Disordered" evidence="1">
    <location>
        <begin position="275"/>
        <end position="365"/>
    </location>
</feature>
<reference evidence="2" key="1">
    <citation type="submission" date="2021-02" db="EMBL/GenBank/DDBJ databases">
        <authorList>
            <person name="Dougan E. K."/>
            <person name="Rhodes N."/>
            <person name="Thang M."/>
            <person name="Chan C."/>
        </authorList>
    </citation>
    <scope>NUCLEOTIDE SEQUENCE</scope>
</reference>
<gene>
    <name evidence="2" type="ORF">SNAT2548_LOCUS33510</name>
</gene>
<organism evidence="2 3">
    <name type="scientific">Symbiodinium natans</name>
    <dbReference type="NCBI Taxonomy" id="878477"/>
    <lineage>
        <taxon>Eukaryota</taxon>
        <taxon>Sar</taxon>
        <taxon>Alveolata</taxon>
        <taxon>Dinophyceae</taxon>
        <taxon>Suessiales</taxon>
        <taxon>Symbiodiniaceae</taxon>
        <taxon>Symbiodinium</taxon>
    </lineage>
</organism>
<feature type="region of interest" description="Disordered" evidence="1">
    <location>
        <begin position="233"/>
        <end position="263"/>
    </location>
</feature>
<keyword evidence="3" id="KW-1185">Reference proteome</keyword>
<dbReference type="EMBL" id="CAJNDS010002761">
    <property type="protein sequence ID" value="CAE7588047.1"/>
    <property type="molecule type" value="Genomic_DNA"/>
</dbReference>